<keyword evidence="12 15" id="KW-0464">Manganese</keyword>
<dbReference type="InterPro" id="IPR036420">
    <property type="entry name" value="BRCT_dom_sf"/>
</dbReference>
<dbReference type="HAMAP" id="MF_01588">
    <property type="entry name" value="DNA_ligase_A"/>
    <property type="match status" value="1"/>
</dbReference>
<dbReference type="SMART" id="SM00278">
    <property type="entry name" value="HhH1"/>
    <property type="match status" value="4"/>
</dbReference>
<feature type="binding site" evidence="15">
    <location>
        <begin position="81"/>
        <end position="82"/>
    </location>
    <ligand>
        <name>NAD(+)</name>
        <dbReference type="ChEBI" id="CHEBI:57540"/>
    </ligand>
</feature>
<evidence type="ECO:0000256" key="7">
    <source>
        <dbReference type="ARBA" id="ARBA00022763"/>
    </source>
</evidence>
<dbReference type="AlphaFoldDB" id="A0A6F8ZHU6"/>
<dbReference type="InterPro" id="IPR004149">
    <property type="entry name" value="Znf_DNAligase_C4"/>
</dbReference>
<dbReference type="InterPro" id="IPR018239">
    <property type="entry name" value="DNA_ligase_AS"/>
</dbReference>
<evidence type="ECO:0000256" key="5">
    <source>
        <dbReference type="ARBA" id="ARBA00022705"/>
    </source>
</evidence>
<dbReference type="SMART" id="SM00532">
    <property type="entry name" value="LIGANc"/>
    <property type="match status" value="1"/>
</dbReference>
<dbReference type="Pfam" id="PF12826">
    <property type="entry name" value="HHH_2"/>
    <property type="match status" value="1"/>
</dbReference>
<keyword evidence="5 15" id="KW-0235">DNA replication</keyword>
<feature type="binding site" evidence="15">
    <location>
        <position position="311"/>
    </location>
    <ligand>
        <name>NAD(+)</name>
        <dbReference type="ChEBI" id="CHEBI:57540"/>
    </ligand>
</feature>
<keyword evidence="9 15" id="KW-0460">Magnesium</keyword>
<evidence type="ECO:0000256" key="14">
    <source>
        <dbReference type="ARBA" id="ARBA00060881"/>
    </source>
</evidence>
<gene>
    <name evidence="15 17" type="primary">ligA</name>
    <name evidence="17" type="ORF">R50_1748</name>
</gene>
<dbReference type="InterPro" id="IPR041663">
    <property type="entry name" value="DisA/LigA_HHH"/>
</dbReference>
<feature type="binding site" evidence="15">
    <location>
        <position position="287"/>
    </location>
    <ligand>
        <name>NAD(+)</name>
        <dbReference type="ChEBI" id="CHEBI:57540"/>
    </ligand>
</feature>
<feature type="binding site" evidence="15">
    <location>
        <position position="405"/>
    </location>
    <ligand>
        <name>Zn(2+)</name>
        <dbReference type="ChEBI" id="CHEBI:29105"/>
    </ligand>
</feature>
<dbReference type="GO" id="GO:0046872">
    <property type="term" value="F:metal ion binding"/>
    <property type="evidence" value="ECO:0007669"/>
    <property type="project" value="UniProtKB-KW"/>
</dbReference>
<comment type="function">
    <text evidence="1 15">DNA ligase that catalyzes the formation of phosphodiester linkages between 5'-phosphoryl and 3'-hydroxyl groups in double-stranded DNA using NAD as a coenzyme and as the energy source for the reaction. It is essential for DNA replication and repair of damaged DNA.</text>
</comment>
<comment type="catalytic activity">
    <reaction evidence="13 15">
        <text>NAD(+) + (deoxyribonucleotide)n-3'-hydroxyl + 5'-phospho-(deoxyribonucleotide)m = (deoxyribonucleotide)n+m + AMP + beta-nicotinamide D-nucleotide.</text>
        <dbReference type="EC" id="6.5.1.2"/>
    </reaction>
</comment>
<dbReference type="PIRSF" id="PIRSF001604">
    <property type="entry name" value="LigA"/>
    <property type="match status" value="1"/>
</dbReference>
<keyword evidence="7 15" id="KW-0227">DNA damage</keyword>
<dbReference type="CDD" id="cd00114">
    <property type="entry name" value="LIGANc"/>
    <property type="match status" value="1"/>
</dbReference>
<sequence length="667" mass="73627">MAEMPARMRELYDLIRHHDRLYYVEQAPEITDEEYDALVEELKGWEARYPELVPPDSPTRRPGGERAPEFGPVTFEDPVLSLANVHDFDELRDFDRRLGELLPDRPRSYVGELKIDGLSIVITYHEGRLVRAATRGDGWVGEDVTANVRAIAAIPDTLTAPVDLEVRGEIYLPRERFARLNRTREAEGFYPFANPRNAASGSLRQLDPRITASRGLEGFFYQIRAWRGSDPAPATQAEALVRLHELGLPVEPHWRECPDVEAMIAYVEAWQEARHQLAFDTDGLVFKLNDLAAQAQAGATAKAPRWAVAYKFPPEEALTRIRAITITVGRTGVLTPAAEFDPVHLAGTTVSRASLHNEDFIRDHDIRVGDWVYVRKAGEIIPEVVRVDRERRPPGTEPFLFPHTCPACGSPAVRLPGEAAWRCLNLSCPAQVREGLIHFGSRDAMDIDGLGEKTVDLLLEQGLVHDPADLYTLTVDQLTPLPRFGPVAAANLVRAIDASRHRSLARFIYALGIRYVGEKVAAVLAQHFGTLDRLMAAGVEEMQAVPDVGERIATSVADFFADERNRALIARLRALGVEPEAERAAPPAAGPLQGQVVVVTGRLSVSRREVEARLAAAGAAVTGSVSRRTTLVVAGEDPGSKLDRARELGVPVIDEAELWRRLGGRPS</sequence>
<feature type="binding site" evidence="15">
    <location>
        <position position="423"/>
    </location>
    <ligand>
        <name>Zn(2+)</name>
        <dbReference type="ChEBI" id="CHEBI:29105"/>
    </ligand>
</feature>
<dbReference type="SUPFAM" id="SSF56091">
    <property type="entry name" value="DNA ligase/mRNA capping enzyme, catalytic domain"/>
    <property type="match status" value="1"/>
</dbReference>
<dbReference type="Pfam" id="PF01653">
    <property type="entry name" value="DNA_ligase_aden"/>
    <property type="match status" value="1"/>
</dbReference>
<evidence type="ECO:0000313" key="17">
    <source>
        <dbReference type="EMBL" id="CAB1129249.1"/>
    </source>
</evidence>
<dbReference type="Pfam" id="PF14520">
    <property type="entry name" value="HHH_5"/>
    <property type="match status" value="1"/>
</dbReference>
<dbReference type="InterPro" id="IPR004150">
    <property type="entry name" value="NAD_DNA_ligase_OB"/>
</dbReference>
<name>A0A6F8ZHU6_9FIRM</name>
<keyword evidence="18" id="KW-1185">Reference proteome</keyword>
<evidence type="ECO:0000256" key="4">
    <source>
        <dbReference type="ARBA" id="ARBA00022598"/>
    </source>
</evidence>
<dbReference type="Gene3D" id="1.10.150.20">
    <property type="entry name" value="5' to 3' exonuclease, C-terminal subdomain"/>
    <property type="match status" value="2"/>
</dbReference>
<dbReference type="InterPro" id="IPR001357">
    <property type="entry name" value="BRCT_dom"/>
</dbReference>
<evidence type="ECO:0000259" key="16">
    <source>
        <dbReference type="PROSITE" id="PS50172"/>
    </source>
</evidence>
<dbReference type="InterPro" id="IPR001679">
    <property type="entry name" value="DNA_ligase"/>
</dbReference>
<feature type="binding site" evidence="15">
    <location>
        <position position="135"/>
    </location>
    <ligand>
        <name>NAD(+)</name>
        <dbReference type="ChEBI" id="CHEBI:57540"/>
    </ligand>
</feature>
<evidence type="ECO:0000256" key="1">
    <source>
        <dbReference type="ARBA" id="ARBA00004067"/>
    </source>
</evidence>
<dbReference type="GO" id="GO:0003911">
    <property type="term" value="F:DNA ligase (NAD+) activity"/>
    <property type="evidence" value="ECO:0007669"/>
    <property type="project" value="UniProtKB-UniRule"/>
</dbReference>
<dbReference type="InterPro" id="IPR010994">
    <property type="entry name" value="RuvA_2-like"/>
</dbReference>
<dbReference type="SUPFAM" id="SSF47781">
    <property type="entry name" value="RuvA domain 2-like"/>
    <property type="match status" value="1"/>
</dbReference>
<dbReference type="InterPro" id="IPR013840">
    <property type="entry name" value="DNAligase_N"/>
</dbReference>
<feature type="domain" description="BRCT" evidence="16">
    <location>
        <begin position="587"/>
        <end position="667"/>
    </location>
</feature>
<dbReference type="FunFam" id="2.40.50.140:FF:000012">
    <property type="entry name" value="DNA ligase"/>
    <property type="match status" value="1"/>
</dbReference>
<feature type="binding site" evidence="15">
    <location>
        <position position="428"/>
    </location>
    <ligand>
        <name>Zn(2+)</name>
        <dbReference type="ChEBI" id="CHEBI:29105"/>
    </ligand>
</feature>
<dbReference type="Pfam" id="PF03120">
    <property type="entry name" value="OB_DNA_ligase"/>
    <property type="match status" value="1"/>
</dbReference>
<dbReference type="Gene3D" id="2.40.50.140">
    <property type="entry name" value="Nucleic acid-binding proteins"/>
    <property type="match status" value="1"/>
</dbReference>
<dbReference type="NCBIfam" id="TIGR00575">
    <property type="entry name" value="dnlj"/>
    <property type="match status" value="1"/>
</dbReference>
<dbReference type="Gene3D" id="3.30.470.30">
    <property type="entry name" value="DNA ligase/mRNA capping enzyme"/>
    <property type="match status" value="1"/>
</dbReference>
<feature type="binding site" evidence="15">
    <location>
        <begin position="32"/>
        <end position="36"/>
    </location>
    <ligand>
        <name>NAD(+)</name>
        <dbReference type="ChEBI" id="CHEBI:57540"/>
    </ligand>
</feature>
<accession>A0A6F8ZHU6</accession>
<dbReference type="PROSITE" id="PS01055">
    <property type="entry name" value="DNA_LIGASE_N1"/>
    <property type="match status" value="1"/>
</dbReference>
<evidence type="ECO:0000256" key="12">
    <source>
        <dbReference type="ARBA" id="ARBA00023211"/>
    </source>
</evidence>
<dbReference type="GO" id="GO:0006281">
    <property type="term" value="P:DNA repair"/>
    <property type="evidence" value="ECO:0007669"/>
    <property type="project" value="UniProtKB-KW"/>
</dbReference>
<dbReference type="SUPFAM" id="SSF50249">
    <property type="entry name" value="Nucleic acid-binding proteins"/>
    <property type="match status" value="1"/>
</dbReference>
<evidence type="ECO:0000256" key="11">
    <source>
        <dbReference type="ARBA" id="ARBA00023204"/>
    </source>
</evidence>
<comment type="cofactor">
    <cofactor evidence="15">
        <name>Mg(2+)</name>
        <dbReference type="ChEBI" id="CHEBI:18420"/>
    </cofactor>
    <cofactor evidence="15">
        <name>Mn(2+)</name>
        <dbReference type="ChEBI" id="CHEBI:29035"/>
    </cofactor>
</comment>
<keyword evidence="10 15" id="KW-0520">NAD</keyword>
<evidence type="ECO:0000256" key="2">
    <source>
        <dbReference type="ARBA" id="ARBA00012722"/>
    </source>
</evidence>
<dbReference type="EC" id="6.5.1.2" evidence="2 15"/>
<keyword evidence="4 15" id="KW-0436">Ligase</keyword>
<dbReference type="GO" id="GO:0006260">
    <property type="term" value="P:DNA replication"/>
    <property type="evidence" value="ECO:0007669"/>
    <property type="project" value="UniProtKB-KW"/>
</dbReference>
<dbReference type="Gene3D" id="1.10.287.610">
    <property type="entry name" value="Helix hairpin bin"/>
    <property type="match status" value="1"/>
</dbReference>
<keyword evidence="8 15" id="KW-0862">Zinc</keyword>
<dbReference type="SUPFAM" id="SSF52113">
    <property type="entry name" value="BRCT domain"/>
    <property type="match status" value="1"/>
</dbReference>
<keyword evidence="11 15" id="KW-0234">DNA repair</keyword>
<proteinExistence type="inferred from homology"/>
<organism evidence="17 18">
    <name type="scientific">Candidatus Hydrogenisulfobacillus filiaventi</name>
    <dbReference type="NCBI Taxonomy" id="2707344"/>
    <lineage>
        <taxon>Bacteria</taxon>
        <taxon>Bacillati</taxon>
        <taxon>Bacillota</taxon>
        <taxon>Clostridia</taxon>
        <taxon>Eubacteriales</taxon>
        <taxon>Clostridiales Family XVII. Incertae Sedis</taxon>
        <taxon>Candidatus Hydrogenisulfobacillus</taxon>
    </lineage>
</organism>
<evidence type="ECO:0000256" key="6">
    <source>
        <dbReference type="ARBA" id="ARBA00022723"/>
    </source>
</evidence>
<feature type="binding site" evidence="15">
    <location>
        <position position="169"/>
    </location>
    <ligand>
        <name>NAD(+)</name>
        <dbReference type="ChEBI" id="CHEBI:57540"/>
    </ligand>
</feature>
<dbReference type="FunFam" id="1.10.150.20:FF:000007">
    <property type="entry name" value="DNA ligase"/>
    <property type="match status" value="1"/>
</dbReference>
<dbReference type="PANTHER" id="PTHR23389">
    <property type="entry name" value="CHROMOSOME TRANSMISSION FIDELITY FACTOR 18"/>
    <property type="match status" value="1"/>
</dbReference>
<dbReference type="PROSITE" id="PS50172">
    <property type="entry name" value="BRCT"/>
    <property type="match status" value="1"/>
</dbReference>
<dbReference type="FunFam" id="1.10.150.20:FF:000006">
    <property type="entry name" value="DNA ligase"/>
    <property type="match status" value="1"/>
</dbReference>
<dbReference type="PANTHER" id="PTHR23389:SF9">
    <property type="entry name" value="DNA LIGASE"/>
    <property type="match status" value="1"/>
</dbReference>
<evidence type="ECO:0000256" key="8">
    <source>
        <dbReference type="ARBA" id="ARBA00022833"/>
    </source>
</evidence>
<evidence type="ECO:0000256" key="13">
    <source>
        <dbReference type="ARBA" id="ARBA00034005"/>
    </source>
</evidence>
<reference evidence="17 18" key="1">
    <citation type="submission" date="2020-02" db="EMBL/GenBank/DDBJ databases">
        <authorList>
            <person name="Hogendoorn C."/>
        </authorList>
    </citation>
    <scope>NUCLEOTIDE SEQUENCE [LARGE SCALE GENOMIC DNA]</scope>
    <source>
        <strain evidence="17">R501</strain>
    </source>
</reference>
<dbReference type="InterPro" id="IPR013839">
    <property type="entry name" value="DNAligase_adenylation"/>
</dbReference>
<feature type="active site" description="N6-AMP-lysine intermediate" evidence="15">
    <location>
        <position position="114"/>
    </location>
</feature>
<comment type="similarity">
    <text evidence="14 15">Belongs to the NAD-dependent DNA ligase family. LigA subfamily.</text>
</comment>
<evidence type="ECO:0000256" key="15">
    <source>
        <dbReference type="HAMAP-Rule" id="MF_01588"/>
    </source>
</evidence>
<dbReference type="Pfam" id="PF00533">
    <property type="entry name" value="BRCT"/>
    <property type="match status" value="1"/>
</dbReference>
<dbReference type="InterPro" id="IPR003583">
    <property type="entry name" value="Hlx-hairpin-Hlx_DNA-bd_motif"/>
</dbReference>
<dbReference type="Pfam" id="PF03119">
    <property type="entry name" value="DNA_ligase_ZBD"/>
    <property type="match status" value="1"/>
</dbReference>
<dbReference type="Proteomes" id="UP000503399">
    <property type="component" value="Chromosome"/>
</dbReference>
<evidence type="ECO:0000313" key="18">
    <source>
        <dbReference type="Proteomes" id="UP000503399"/>
    </source>
</evidence>
<dbReference type="Gene3D" id="6.20.10.30">
    <property type="match status" value="1"/>
</dbReference>
<dbReference type="KEGG" id="hfv:R50_1748"/>
<evidence type="ECO:0000256" key="10">
    <source>
        <dbReference type="ARBA" id="ARBA00023027"/>
    </source>
</evidence>
<dbReference type="CDD" id="cd17748">
    <property type="entry name" value="BRCT_DNA_ligase_like"/>
    <property type="match status" value="1"/>
</dbReference>
<feature type="binding site" evidence="15">
    <location>
        <position position="408"/>
    </location>
    <ligand>
        <name>Zn(2+)</name>
        <dbReference type="ChEBI" id="CHEBI:29105"/>
    </ligand>
</feature>
<evidence type="ECO:0000256" key="3">
    <source>
        <dbReference type="ARBA" id="ARBA00013308"/>
    </source>
</evidence>
<dbReference type="NCBIfam" id="NF005932">
    <property type="entry name" value="PRK07956.1"/>
    <property type="match status" value="1"/>
</dbReference>
<dbReference type="EMBL" id="LR778114">
    <property type="protein sequence ID" value="CAB1129249.1"/>
    <property type="molecule type" value="Genomic_DNA"/>
</dbReference>
<keyword evidence="6 15" id="KW-0479">Metal-binding</keyword>
<protein>
    <recommendedName>
        <fullName evidence="3 15">DNA ligase</fullName>
        <ecNumber evidence="2 15">6.5.1.2</ecNumber>
    </recommendedName>
    <alternativeName>
        <fullName evidence="15">Polydeoxyribonucleotide synthase [NAD(+)]</fullName>
    </alternativeName>
</protein>
<dbReference type="Gene3D" id="3.40.50.10190">
    <property type="entry name" value="BRCT domain"/>
    <property type="match status" value="1"/>
</dbReference>
<dbReference type="GO" id="GO:0003677">
    <property type="term" value="F:DNA binding"/>
    <property type="evidence" value="ECO:0007669"/>
    <property type="project" value="InterPro"/>
</dbReference>
<evidence type="ECO:0000256" key="9">
    <source>
        <dbReference type="ARBA" id="ARBA00022842"/>
    </source>
</evidence>
<dbReference type="InterPro" id="IPR012340">
    <property type="entry name" value="NA-bd_OB-fold"/>
</dbReference>
<dbReference type="GO" id="GO:0005829">
    <property type="term" value="C:cytosol"/>
    <property type="evidence" value="ECO:0007669"/>
    <property type="project" value="TreeGrafter"/>
</dbReference>
<feature type="binding site" evidence="15">
    <location>
        <position position="112"/>
    </location>
    <ligand>
        <name>NAD(+)</name>
        <dbReference type="ChEBI" id="CHEBI:57540"/>
    </ligand>
</feature>
<dbReference type="SMART" id="SM00292">
    <property type="entry name" value="BRCT"/>
    <property type="match status" value="1"/>
</dbReference>